<dbReference type="InterPro" id="IPR037523">
    <property type="entry name" value="VOC_core"/>
</dbReference>
<dbReference type="InterPro" id="IPR029068">
    <property type="entry name" value="Glyas_Bleomycin-R_OHBP_Dase"/>
</dbReference>
<dbReference type="Gene3D" id="3.10.180.10">
    <property type="entry name" value="2,3-Dihydroxybiphenyl 1,2-Dioxygenase, domain 1"/>
    <property type="match status" value="1"/>
</dbReference>
<dbReference type="Pfam" id="PF13669">
    <property type="entry name" value="Glyoxalase_4"/>
    <property type="match status" value="1"/>
</dbReference>
<organism evidence="2 3">
    <name type="scientific">Candidatus Microbacterium phytovorans</name>
    <dbReference type="NCBI Taxonomy" id="3121374"/>
    <lineage>
        <taxon>Bacteria</taxon>
        <taxon>Bacillati</taxon>
        <taxon>Actinomycetota</taxon>
        <taxon>Actinomycetes</taxon>
        <taxon>Micrococcales</taxon>
        <taxon>Microbacteriaceae</taxon>
        <taxon>Microbacterium</taxon>
    </lineage>
</organism>
<feature type="domain" description="VOC" evidence="1">
    <location>
        <begin position="3"/>
        <end position="127"/>
    </location>
</feature>
<evidence type="ECO:0000313" key="2">
    <source>
        <dbReference type="EMBL" id="WEK14327.1"/>
    </source>
</evidence>
<dbReference type="AlphaFoldDB" id="A0AAJ5W495"/>
<reference evidence="2" key="1">
    <citation type="submission" date="2023-03" db="EMBL/GenBank/DDBJ databases">
        <title>Andean soil-derived lignocellulolytic bacterial consortium as a source of novel taxa and putative plastic-active enzymes.</title>
        <authorList>
            <person name="Diaz-Garcia L."/>
            <person name="Chuvochina M."/>
            <person name="Feuerriegel G."/>
            <person name="Bunk B."/>
            <person name="Sproer C."/>
            <person name="Streit W.R."/>
            <person name="Rodriguez L.M."/>
            <person name="Overmann J."/>
            <person name="Jimenez D.J."/>
        </authorList>
    </citation>
    <scope>NUCLEOTIDE SEQUENCE</scope>
    <source>
        <strain evidence="2">MAG 4610</strain>
    </source>
</reference>
<evidence type="ECO:0000313" key="3">
    <source>
        <dbReference type="Proteomes" id="UP001213972"/>
    </source>
</evidence>
<sequence>MPGLHHVEIWIADPGAVDADWGWLLQRLGFARTAQWNDGVSWEAEGVYLTFTTAPALAGAHDRRRSGLNHLAFRGGSPADVDAILEESAAHGWSALYRDRYPHAGGPDHYAGWIENADGFKVEVVAE</sequence>
<dbReference type="SUPFAM" id="SSF54593">
    <property type="entry name" value="Glyoxalase/Bleomycin resistance protein/Dihydroxybiphenyl dioxygenase"/>
    <property type="match status" value="1"/>
</dbReference>
<name>A0AAJ5W495_9MICO</name>
<evidence type="ECO:0000259" key="1">
    <source>
        <dbReference type="PROSITE" id="PS51819"/>
    </source>
</evidence>
<dbReference type="Proteomes" id="UP001213972">
    <property type="component" value="Chromosome"/>
</dbReference>
<gene>
    <name evidence="2" type="ORF">P0Y48_03705</name>
</gene>
<proteinExistence type="predicted"/>
<dbReference type="PROSITE" id="PS51819">
    <property type="entry name" value="VOC"/>
    <property type="match status" value="1"/>
</dbReference>
<dbReference type="EMBL" id="CP119321">
    <property type="protein sequence ID" value="WEK14327.1"/>
    <property type="molecule type" value="Genomic_DNA"/>
</dbReference>
<protein>
    <submittedName>
        <fullName evidence="2">Glyoxalase</fullName>
    </submittedName>
</protein>
<accession>A0AAJ5W495</accession>